<keyword evidence="6 14" id="KW-0479">Metal-binding</keyword>
<evidence type="ECO:0000256" key="8">
    <source>
        <dbReference type="ARBA" id="ARBA00023002"/>
    </source>
</evidence>
<comment type="PTM">
    <text evidence="13 14">Topaquinone (TPQ) is generated by copper-dependent autoxidation of a specific tyrosyl residue.</text>
</comment>
<evidence type="ECO:0000256" key="3">
    <source>
        <dbReference type="ARBA" id="ARBA00001947"/>
    </source>
</evidence>
<evidence type="ECO:0000256" key="4">
    <source>
        <dbReference type="ARBA" id="ARBA00007983"/>
    </source>
</evidence>
<evidence type="ECO:0000259" key="15">
    <source>
        <dbReference type="Pfam" id="PF01179"/>
    </source>
</evidence>
<dbReference type="Gene3D" id="3.10.450.40">
    <property type="match status" value="2"/>
</dbReference>
<comment type="similarity">
    <text evidence="4 14">Belongs to the copper/topaquinone oxidase family.</text>
</comment>
<accession>A0A8H4Q7K4</accession>
<gene>
    <name evidence="18" type="ORF">GQ602_003099</name>
</gene>
<dbReference type="Pfam" id="PF01179">
    <property type="entry name" value="Cu_amine_oxid"/>
    <property type="match status" value="1"/>
</dbReference>
<dbReference type="EC" id="1.4.3.-" evidence="14"/>
<dbReference type="PROSITE" id="PS01164">
    <property type="entry name" value="COPPER_AMINE_OXID_1"/>
    <property type="match status" value="1"/>
</dbReference>
<comment type="cofactor">
    <cofactor evidence="3">
        <name>Zn(2+)</name>
        <dbReference type="ChEBI" id="CHEBI:29105"/>
    </cofactor>
</comment>
<keyword evidence="10" id="KW-0464">Manganese</keyword>
<evidence type="ECO:0000256" key="7">
    <source>
        <dbReference type="ARBA" id="ARBA00022772"/>
    </source>
</evidence>
<evidence type="ECO:0000313" key="18">
    <source>
        <dbReference type="EMBL" id="KAF4589210.1"/>
    </source>
</evidence>
<reference evidence="18 19" key="1">
    <citation type="journal article" date="2020" name="G3 (Bethesda)">
        <title>Genetic Underpinnings of Host Manipulation by Ophiocordyceps as Revealed by Comparative Transcriptomics.</title>
        <authorList>
            <person name="Will I."/>
            <person name="Das B."/>
            <person name="Trinh T."/>
            <person name="Brachmann A."/>
            <person name="Ohm R.A."/>
            <person name="de Bekker C."/>
        </authorList>
    </citation>
    <scope>NUCLEOTIDE SEQUENCE [LARGE SCALE GENOMIC DNA]</scope>
    <source>
        <strain evidence="18 19">EC05</strain>
    </source>
</reference>
<dbReference type="SUPFAM" id="SSF54416">
    <property type="entry name" value="Amine oxidase N-terminal region"/>
    <property type="match status" value="2"/>
</dbReference>
<dbReference type="GO" id="GO:0048038">
    <property type="term" value="F:quinone binding"/>
    <property type="evidence" value="ECO:0007669"/>
    <property type="project" value="InterPro"/>
</dbReference>
<dbReference type="InterPro" id="IPR049948">
    <property type="entry name" value="Cu_Am_ox_TPQ-bd"/>
</dbReference>
<dbReference type="EMBL" id="JAACLJ010000003">
    <property type="protein sequence ID" value="KAF4589210.1"/>
    <property type="molecule type" value="Genomic_DNA"/>
</dbReference>
<dbReference type="Gene3D" id="2.70.98.20">
    <property type="entry name" value="Copper amine oxidase, catalytic domain"/>
    <property type="match status" value="1"/>
</dbReference>
<feature type="domain" description="Copper amine oxidase N2-terminal" evidence="16">
    <location>
        <begin position="5"/>
        <end position="90"/>
    </location>
</feature>
<keyword evidence="7 12" id="KW-0801">TPQ</keyword>
<evidence type="ECO:0000259" key="16">
    <source>
        <dbReference type="Pfam" id="PF02727"/>
    </source>
</evidence>
<evidence type="ECO:0000259" key="17">
    <source>
        <dbReference type="Pfam" id="PF02728"/>
    </source>
</evidence>
<evidence type="ECO:0000256" key="5">
    <source>
        <dbReference type="ARBA" id="ARBA00011738"/>
    </source>
</evidence>
<dbReference type="PANTHER" id="PTHR10638:SF86">
    <property type="entry name" value="COPPER AMINE OXIDASE 1-RELATED"/>
    <property type="match status" value="1"/>
</dbReference>
<evidence type="ECO:0000256" key="11">
    <source>
        <dbReference type="ARBA" id="ARBA00048032"/>
    </source>
</evidence>
<dbReference type="SUPFAM" id="SSF49998">
    <property type="entry name" value="Amine oxidase catalytic domain"/>
    <property type="match status" value="1"/>
</dbReference>
<dbReference type="AlphaFoldDB" id="A0A8H4Q7K4"/>
<keyword evidence="8 14" id="KW-0560">Oxidoreductase</keyword>
<evidence type="ECO:0000256" key="14">
    <source>
        <dbReference type="RuleBase" id="RU000672"/>
    </source>
</evidence>
<dbReference type="InterPro" id="IPR000269">
    <property type="entry name" value="Cu_amine_oxidase"/>
</dbReference>
<feature type="modified residue" description="2',4',5'-topaquinone" evidence="13">
    <location>
        <position position="378"/>
    </location>
</feature>
<dbReference type="Pfam" id="PF02728">
    <property type="entry name" value="Cu_amine_oxidN3"/>
    <property type="match status" value="1"/>
</dbReference>
<comment type="cofactor">
    <cofactor evidence="1">
        <name>Cu cation</name>
        <dbReference type="ChEBI" id="CHEBI:23378"/>
    </cofactor>
</comment>
<keyword evidence="9 14" id="KW-0186">Copper</keyword>
<comment type="caution">
    <text evidence="18">The sequence shown here is derived from an EMBL/GenBank/DDBJ whole genome shotgun (WGS) entry which is preliminary data.</text>
</comment>
<evidence type="ECO:0000256" key="1">
    <source>
        <dbReference type="ARBA" id="ARBA00001935"/>
    </source>
</evidence>
<feature type="domain" description="Copper amine oxidase N3-terminal" evidence="17">
    <location>
        <begin position="98"/>
        <end position="198"/>
    </location>
</feature>
<dbReference type="GO" id="GO:0005507">
    <property type="term" value="F:copper ion binding"/>
    <property type="evidence" value="ECO:0007669"/>
    <property type="project" value="InterPro"/>
</dbReference>
<dbReference type="Pfam" id="PF02727">
    <property type="entry name" value="Cu_amine_oxidN2"/>
    <property type="match status" value="1"/>
</dbReference>
<dbReference type="FunFam" id="3.10.450.40:FF:000014">
    <property type="entry name" value="Peroxisomal primary amine oxidase"/>
    <property type="match status" value="1"/>
</dbReference>
<evidence type="ECO:0000256" key="9">
    <source>
        <dbReference type="ARBA" id="ARBA00023008"/>
    </source>
</evidence>
<evidence type="ECO:0000256" key="10">
    <source>
        <dbReference type="ARBA" id="ARBA00023211"/>
    </source>
</evidence>
<dbReference type="InterPro" id="IPR015798">
    <property type="entry name" value="Cu_amine_oxidase_C"/>
</dbReference>
<evidence type="ECO:0000256" key="2">
    <source>
        <dbReference type="ARBA" id="ARBA00001936"/>
    </source>
</evidence>
<proteinExistence type="inferred from homology"/>
<dbReference type="InterPro" id="IPR016182">
    <property type="entry name" value="Cu_amine_oxidase_N-reg"/>
</dbReference>
<feature type="domain" description="Copper amine oxidase catalytic" evidence="15">
    <location>
        <begin position="218"/>
        <end position="549"/>
    </location>
</feature>
<dbReference type="PANTHER" id="PTHR10638">
    <property type="entry name" value="COPPER AMINE OXIDASE"/>
    <property type="match status" value="1"/>
</dbReference>
<dbReference type="GO" id="GO:0008131">
    <property type="term" value="F:primary methylamine oxidase activity"/>
    <property type="evidence" value="ECO:0007669"/>
    <property type="project" value="UniProtKB-EC"/>
</dbReference>
<name>A0A8H4Q7K4_9HYPO</name>
<dbReference type="InterPro" id="IPR015800">
    <property type="entry name" value="Cu_amine_oxidase_N2"/>
</dbReference>
<evidence type="ECO:0000256" key="6">
    <source>
        <dbReference type="ARBA" id="ARBA00022723"/>
    </source>
</evidence>
<dbReference type="InterPro" id="IPR015802">
    <property type="entry name" value="Cu_amine_oxidase_N3"/>
</dbReference>
<sequence length="551" mass="62214">MTPMHPSDPLSASEITTAMTLIQEAHQTVQFHVVTLHEPRKAEMLQWLAHRDPVEKPARIADVVVVVVVAPGARVGEGLVNLDEGCIVSWAWLDGQQPIITVEELKAVEHIVRTDARVIQQCLLSGINPDEMHKVYCDPWTIGHDARFSNARLQQALMYFRPSPDDCQYQYPLDFCPIYDAGEKRVIHIDVPDIRRPLRRTPAVGYHREARTDLKPLVISQPEGVSFRLEGRELTWLNWRFHIGFNYREGIVLSHIGYNDKGTLRPLFYRLSLAEMIVPYGEPSHPHQRKHAFDIGEYGAGYMTNSLKLGCDCKGVIRYLDAVFPTPEGTVKTIENAVCIHEEDHGLLFKHTDFRDDSFTVARGRRLVVQQVFTAANYDYVFQWKFYQDGTIQPEIKLTGILNTSAINEDEETGGWGSQVHPGVNAHNHQHLFCLRIDANIDGPNNTVFVVDAIPSEAPVGSEANPYGNAFYARRTKLETTGQAMTDYDGRTGRTWEICNTGRLNPCSGRPVGYQLVSREVPGLLPKEGSLVWKRAAFARHAVHVTRCKSF</sequence>
<feature type="active site" description="Proton acceptor" evidence="12">
    <location>
        <position position="294"/>
    </location>
</feature>
<protein>
    <recommendedName>
        <fullName evidence="14">Amine oxidase</fullName>
        <ecNumber evidence="14">1.4.3.-</ecNumber>
    </recommendedName>
</protein>
<dbReference type="InterPro" id="IPR036460">
    <property type="entry name" value="Cu_amine_oxidase_C_sf"/>
</dbReference>
<comment type="catalytic activity">
    <reaction evidence="11">
        <text>a primary methyl amine + O2 + H2O = an aldehyde + H2O2 + NH4(+)</text>
        <dbReference type="Rhea" id="RHEA:16153"/>
        <dbReference type="ChEBI" id="CHEBI:15377"/>
        <dbReference type="ChEBI" id="CHEBI:15379"/>
        <dbReference type="ChEBI" id="CHEBI:16240"/>
        <dbReference type="ChEBI" id="CHEBI:17478"/>
        <dbReference type="ChEBI" id="CHEBI:28938"/>
        <dbReference type="ChEBI" id="CHEBI:228804"/>
        <dbReference type="EC" id="1.4.3.21"/>
    </reaction>
</comment>
<evidence type="ECO:0000313" key="19">
    <source>
        <dbReference type="Proteomes" id="UP000562929"/>
    </source>
</evidence>
<comment type="cofactor">
    <cofactor evidence="14">
        <name>Cu cation</name>
        <dbReference type="ChEBI" id="CHEBI:23378"/>
    </cofactor>
    <text evidence="14">Contains 1 topaquinone per subunit.</text>
</comment>
<comment type="cofactor">
    <cofactor evidence="2">
        <name>Mn(2+)</name>
        <dbReference type="ChEBI" id="CHEBI:29035"/>
    </cofactor>
</comment>
<comment type="subunit">
    <text evidence="5">Homodimer.</text>
</comment>
<evidence type="ECO:0000256" key="12">
    <source>
        <dbReference type="PIRSR" id="PIRSR600269-50"/>
    </source>
</evidence>
<dbReference type="GO" id="GO:0009308">
    <property type="term" value="P:amine metabolic process"/>
    <property type="evidence" value="ECO:0007669"/>
    <property type="project" value="UniProtKB-UniRule"/>
</dbReference>
<dbReference type="Proteomes" id="UP000562929">
    <property type="component" value="Unassembled WGS sequence"/>
</dbReference>
<evidence type="ECO:0000256" key="13">
    <source>
        <dbReference type="PIRSR" id="PIRSR600269-51"/>
    </source>
</evidence>
<organism evidence="18 19">
    <name type="scientific">Ophiocordyceps camponoti-floridani</name>
    <dbReference type="NCBI Taxonomy" id="2030778"/>
    <lineage>
        <taxon>Eukaryota</taxon>
        <taxon>Fungi</taxon>
        <taxon>Dikarya</taxon>
        <taxon>Ascomycota</taxon>
        <taxon>Pezizomycotina</taxon>
        <taxon>Sordariomycetes</taxon>
        <taxon>Hypocreomycetidae</taxon>
        <taxon>Hypocreales</taxon>
        <taxon>Ophiocordycipitaceae</taxon>
        <taxon>Ophiocordyceps</taxon>
    </lineage>
</organism>
<dbReference type="OrthoDB" id="5379943at2759"/>
<keyword evidence="19" id="KW-1185">Reference proteome</keyword>
<feature type="active site" description="Schiff-base intermediate with substrate; via topaquinone" evidence="12">
    <location>
        <position position="378"/>
    </location>
</feature>